<protein>
    <submittedName>
        <fullName evidence="1">Uncharacterized protein</fullName>
    </submittedName>
</protein>
<organism evidence="1">
    <name type="scientific">viral metagenome</name>
    <dbReference type="NCBI Taxonomy" id="1070528"/>
    <lineage>
        <taxon>unclassified sequences</taxon>
        <taxon>metagenomes</taxon>
        <taxon>organismal metagenomes</taxon>
    </lineage>
</organism>
<name>A0A6C0HAN0_9ZZZZ</name>
<sequence length="221" mass="23900">MTKMRKTLRKQKQQKVWNMRGCSRKNKKCVGGMRGGGCGCGNPFFGGNQRGGGCGCGASILGGAQTGGMKMGGSDPALIGSPWTANINSWPGVAGNAGQSNFFSLNKYTPFSPETQMGQERDGAIFPPENVKYLVRGGRGKRGIKTKGNRSRKHRISRNKNKKLLKGGSSFIGQELINSGRSLQYGLGSAYNTLRGYPLPIDPQPYSDQYTKHEYVNIKGL</sequence>
<proteinExistence type="predicted"/>
<dbReference type="AlphaFoldDB" id="A0A6C0HAN0"/>
<evidence type="ECO:0000313" key="1">
    <source>
        <dbReference type="EMBL" id="QHT77430.1"/>
    </source>
</evidence>
<dbReference type="EMBL" id="MN739917">
    <property type="protein sequence ID" value="QHT77430.1"/>
    <property type="molecule type" value="Genomic_DNA"/>
</dbReference>
<reference evidence="1" key="1">
    <citation type="journal article" date="2020" name="Nature">
        <title>Giant virus diversity and host interactions through global metagenomics.</title>
        <authorList>
            <person name="Schulz F."/>
            <person name="Roux S."/>
            <person name="Paez-Espino D."/>
            <person name="Jungbluth S."/>
            <person name="Walsh D.A."/>
            <person name="Denef V.J."/>
            <person name="McMahon K.D."/>
            <person name="Konstantinidis K.T."/>
            <person name="Eloe-Fadrosh E.A."/>
            <person name="Kyrpides N.C."/>
            <person name="Woyke T."/>
        </authorList>
    </citation>
    <scope>NUCLEOTIDE SEQUENCE</scope>
    <source>
        <strain evidence="1">GVMAG-M-3300023179-86</strain>
    </source>
</reference>
<accession>A0A6C0HAN0</accession>